<dbReference type="Gene3D" id="1.25.10.10">
    <property type="entry name" value="Leucine-rich Repeat Variant"/>
    <property type="match status" value="2"/>
</dbReference>
<evidence type="ECO:0000256" key="2">
    <source>
        <dbReference type="ARBA" id="ARBA00022738"/>
    </source>
</evidence>
<dbReference type="EnsemblBacteria" id="BAC89129">
    <property type="protein sequence ID" value="BAC89129"/>
    <property type="gene ID" value="BAC89129"/>
</dbReference>
<dbReference type="SMART" id="SM00567">
    <property type="entry name" value="EZ_HEAT"/>
    <property type="match status" value="6"/>
</dbReference>
<dbReference type="GO" id="GO:0030089">
    <property type="term" value="C:phycobilisome"/>
    <property type="evidence" value="ECO:0007669"/>
    <property type="project" value="UniProtKB-KW"/>
</dbReference>
<dbReference type="HOGENOM" id="CLU_050203_0_0_3"/>
<reference evidence="3 4" key="1">
    <citation type="journal article" date="2003" name="DNA Res.">
        <title>Complete genome structure of Gloeobacter violaceus PCC 7421, a cyanobacterium that lacks thylakoids.</title>
        <authorList>
            <person name="Nakamura Y."/>
            <person name="Kaneko T."/>
            <person name="Sato S."/>
            <person name="Mimuro M."/>
            <person name="Miyashita H."/>
            <person name="Tsuchiya T."/>
            <person name="Sasamoto S."/>
            <person name="Watanabe A."/>
            <person name="Kawashima K."/>
            <person name="Kishida Y."/>
            <person name="Kiyokawa C."/>
            <person name="Kohara M."/>
            <person name="Matsumoto M."/>
            <person name="Matsuno A."/>
            <person name="Nakazaki N."/>
            <person name="Shimpo S."/>
            <person name="Takeuchi C."/>
            <person name="Yamada M."/>
            <person name="Tabata S."/>
        </authorList>
    </citation>
    <scope>NUCLEOTIDE SEQUENCE [LARGE SCALE GENOMIC DNA]</scope>
    <source>
        <strain evidence="4">ATCC 29082 / PCC 7421</strain>
    </source>
</reference>
<dbReference type="PANTHER" id="PTHR12697">
    <property type="entry name" value="PBS LYASE HEAT-LIKE PROTEIN"/>
    <property type="match status" value="1"/>
</dbReference>
<gene>
    <name evidence="3" type="primary">cpeY</name>
</gene>
<evidence type="ECO:0000313" key="4">
    <source>
        <dbReference type="Proteomes" id="UP000000557"/>
    </source>
</evidence>
<dbReference type="InterPro" id="IPR004155">
    <property type="entry name" value="PBS_lyase_HEAT"/>
</dbReference>
<keyword evidence="2" id="KW-0605">Phycobilisome</keyword>
<dbReference type="GO" id="GO:0016491">
    <property type="term" value="F:oxidoreductase activity"/>
    <property type="evidence" value="ECO:0000318"/>
    <property type="project" value="GO_Central"/>
</dbReference>
<dbReference type="EMBL" id="BA000045">
    <property type="protein sequence ID" value="BAC89129.1"/>
    <property type="molecule type" value="Genomic_DNA"/>
</dbReference>
<keyword evidence="4" id="KW-1185">Reference proteome</keyword>
<dbReference type="PhylomeDB" id="Q7NLD8"/>
<dbReference type="InterPro" id="IPR011989">
    <property type="entry name" value="ARM-like"/>
</dbReference>
<protein>
    <submittedName>
        <fullName evidence="3">CpeY protein</fullName>
    </submittedName>
</protein>
<dbReference type="eggNOG" id="COG1413">
    <property type="taxonomic scope" value="Bacteria"/>
</dbReference>
<dbReference type="SUPFAM" id="SSF48371">
    <property type="entry name" value="ARM repeat"/>
    <property type="match status" value="1"/>
</dbReference>
<keyword evidence="1" id="KW-0042">Antenna complex</keyword>
<dbReference type="AlphaFoldDB" id="Q7NLD8"/>
<dbReference type="RefSeq" id="WP_011141188.1">
    <property type="nucleotide sequence ID" value="NC_005125.1"/>
</dbReference>
<dbReference type="PANTHER" id="PTHR12697:SF5">
    <property type="entry name" value="DEOXYHYPUSINE HYDROXYLASE"/>
    <property type="match status" value="1"/>
</dbReference>
<name>Q7NLD8_GLOVI</name>
<dbReference type="Proteomes" id="UP000000557">
    <property type="component" value="Chromosome"/>
</dbReference>
<dbReference type="Pfam" id="PF03130">
    <property type="entry name" value="HEAT_PBS"/>
    <property type="match status" value="2"/>
</dbReference>
<dbReference type="KEGG" id="gvi:gll1188"/>
<dbReference type="OrthoDB" id="527225at2"/>
<accession>Q7NLD8</accession>
<dbReference type="STRING" id="251221.gene:10758667"/>
<dbReference type="Pfam" id="PF13646">
    <property type="entry name" value="HEAT_2"/>
    <property type="match status" value="1"/>
</dbReference>
<dbReference type="InterPro" id="IPR016024">
    <property type="entry name" value="ARM-type_fold"/>
</dbReference>
<reference evidence="3 4" key="2">
    <citation type="journal article" date="2003" name="DNA Res.">
        <title>Complete genome structure of Gloeobacter violaceus PCC 7421, a cyanobacterium that lacks thylakoids (supplement).</title>
        <authorList>
            <person name="Nakamura Y."/>
            <person name="Kaneko T."/>
            <person name="Sato S."/>
            <person name="Mimuro M."/>
            <person name="Miyashita H."/>
            <person name="Tsuchiya T."/>
            <person name="Sasamoto S."/>
            <person name="Watanabe A."/>
            <person name="Kawashima K."/>
            <person name="Kishida Y."/>
            <person name="Kiyokawa C."/>
            <person name="Kohara M."/>
            <person name="Matsumoto M."/>
            <person name="Matsuno A."/>
            <person name="Nakazaki N."/>
            <person name="Shimpo S."/>
            <person name="Takeuchi C."/>
            <person name="Yamada M."/>
            <person name="Tabata S."/>
        </authorList>
    </citation>
    <scope>NUCLEOTIDE SEQUENCE [LARGE SCALE GENOMIC DNA]</scope>
    <source>
        <strain evidence="4">ATCC 29082 / PCC 7421</strain>
    </source>
</reference>
<dbReference type="InParanoid" id="Q7NLD8"/>
<proteinExistence type="predicted"/>
<organism evidence="3 4">
    <name type="scientific">Gloeobacter violaceus (strain ATCC 29082 / PCC 7421)</name>
    <dbReference type="NCBI Taxonomy" id="251221"/>
    <lineage>
        <taxon>Bacteria</taxon>
        <taxon>Bacillati</taxon>
        <taxon>Cyanobacteriota</taxon>
        <taxon>Cyanophyceae</taxon>
        <taxon>Gloeobacterales</taxon>
        <taxon>Gloeobacteraceae</taxon>
        <taxon>Gloeobacter</taxon>
    </lineage>
</organism>
<evidence type="ECO:0000313" key="3">
    <source>
        <dbReference type="EMBL" id="BAC89129.1"/>
    </source>
</evidence>
<evidence type="ECO:0000256" key="1">
    <source>
        <dbReference type="ARBA" id="ARBA00022549"/>
    </source>
</evidence>
<dbReference type="PATRIC" id="fig|251221.4.peg.1212"/>
<sequence>MENRFLNIFPGLSEERAIELLYTPMAQLEDASERYIAAAHLVNFPSERAIDALLAAVENRDSALDNRIVRRKAVETLGRLKVERALPVIRASLQDEDNYLVENAAWAIGEIGCSDPEILEELTALLARPRQSYRTIIQTLAKLGYTPATGRIAAFEQSPEPPIASAAITAVGRLSGERAGLERLLPFLQHPNVNARRGVIQDLMDSEYFEAIPRIAACPVSAVFRLRGIRHLADAGVPIGAVSFQQVESGLDRVIVDHPRFLEPVHRYERTPHLEELIEELYSTDFGRCYLATQTIIDHYPDAGPALVASFEAAGHNDYGAHYHIVKLLGWLRFGEAREIVVGALHDRRPQFMKSRSAAAIALAELGDTRVPADLRSCLDSFIWELKYACLIALEHLEDPTGAQIALQDSDWVVRAKAERQCTAPLAH</sequence>